<evidence type="ECO:0000313" key="2">
    <source>
        <dbReference type="Proteomes" id="UP001631969"/>
    </source>
</evidence>
<dbReference type="EMBL" id="JBJURJ010000004">
    <property type="protein sequence ID" value="MFM9328205.1"/>
    <property type="molecule type" value="Genomic_DNA"/>
</dbReference>
<keyword evidence="2" id="KW-1185">Reference proteome</keyword>
<gene>
    <name evidence="1" type="ORF">ACI1P1_07905</name>
</gene>
<dbReference type="Proteomes" id="UP001631969">
    <property type="component" value="Unassembled WGS sequence"/>
</dbReference>
<reference evidence="1" key="1">
    <citation type="submission" date="2024-12" db="EMBL/GenBank/DDBJ databases">
        <authorList>
            <person name="Wu N."/>
        </authorList>
    </citation>
    <scope>NUCLEOTIDE SEQUENCE</scope>
    <source>
        <strain evidence="1">P15</strain>
    </source>
</reference>
<sequence length="205" mass="22698">MKINDRVYVLNSTKGAYVYLIMGKEVMLIDTGFPWQRKAILKELAGMGVQPGDIRHILLTHHDLDHIGNAAALQELSGAQLWASADDIPYITGAVHRPSFKKYLPYLIPVKKPGQVAAYGERFGEVTVIPTPGHTPGHVCLLYGNILFAGDLVKNRKGSLIPYPSGWNWDDRLLQDSVKRISQSTYDWVCPAHGSPVEGGQFPVH</sequence>
<accession>A0ACC7NVK7</accession>
<proteinExistence type="predicted"/>
<evidence type="ECO:0000313" key="1">
    <source>
        <dbReference type="EMBL" id="MFM9328205.1"/>
    </source>
</evidence>
<comment type="caution">
    <text evidence="1">The sequence shown here is derived from an EMBL/GenBank/DDBJ whole genome shotgun (WGS) entry which is preliminary data.</text>
</comment>
<name>A0ACC7NVK7_9BACL</name>
<protein>
    <submittedName>
        <fullName evidence="1">MBL fold metallo-hydrolase</fullName>
    </submittedName>
</protein>
<organism evidence="1 2">
    <name type="scientific">Paenibacillus mesotrionivorans</name>
    <dbReference type="NCBI Taxonomy" id="3160968"/>
    <lineage>
        <taxon>Bacteria</taxon>
        <taxon>Bacillati</taxon>
        <taxon>Bacillota</taxon>
        <taxon>Bacilli</taxon>
        <taxon>Bacillales</taxon>
        <taxon>Paenibacillaceae</taxon>
        <taxon>Paenibacillus</taxon>
    </lineage>
</organism>